<dbReference type="InterPro" id="IPR003231">
    <property type="entry name" value="ACP"/>
</dbReference>
<dbReference type="PANTHER" id="PTHR20863:SF28">
    <property type="entry name" value="ACYL CARRIER PROTEIN, MITOCHONDRIAL"/>
    <property type="match status" value="1"/>
</dbReference>
<keyword evidence="7" id="KW-0276">Fatty acid metabolism</keyword>
<dbReference type="eggNOG" id="ENOG502T02Q">
    <property type="taxonomic scope" value="Eukaryota"/>
</dbReference>
<dbReference type="SUPFAM" id="SSF47336">
    <property type="entry name" value="ACP-like"/>
    <property type="match status" value="1"/>
</dbReference>
<evidence type="ECO:0000256" key="3">
    <source>
        <dbReference type="ARBA" id="ARBA00022448"/>
    </source>
</evidence>
<keyword evidence="3" id="KW-0813">Transport</keyword>
<dbReference type="PROSITE" id="PS50075">
    <property type="entry name" value="CARRIER"/>
    <property type="match status" value="1"/>
</dbReference>
<evidence type="ECO:0000256" key="13">
    <source>
        <dbReference type="RuleBase" id="RU000722"/>
    </source>
</evidence>
<keyword evidence="12 13" id="KW-0275">Fatty acid biosynthesis</keyword>
<dbReference type="EMBL" id="GL983446">
    <property type="protein sequence ID" value="EGR33441.1"/>
    <property type="molecule type" value="Genomic_DNA"/>
</dbReference>
<dbReference type="Gene3D" id="1.10.1200.10">
    <property type="entry name" value="ACP-like"/>
    <property type="match status" value="1"/>
</dbReference>
<name>G0QMW4_ICHMU</name>
<dbReference type="GO" id="GO:0005739">
    <property type="term" value="C:mitochondrion"/>
    <property type="evidence" value="ECO:0007669"/>
    <property type="project" value="UniProtKB-SubCell"/>
</dbReference>
<accession>G0QMW4</accession>
<dbReference type="PANTHER" id="PTHR20863">
    <property type="entry name" value="ACYL CARRIER PROTEIN"/>
    <property type="match status" value="1"/>
</dbReference>
<reference evidence="15 16" key="1">
    <citation type="submission" date="2011-07" db="EMBL/GenBank/DDBJ databases">
        <authorList>
            <person name="Coyne R."/>
            <person name="Brami D."/>
            <person name="Johnson J."/>
            <person name="Hostetler J."/>
            <person name="Hannick L."/>
            <person name="Clark T."/>
            <person name="Cassidy-Hanley D."/>
            <person name="Inman J."/>
        </authorList>
    </citation>
    <scope>NUCLEOTIDE SEQUENCE [LARGE SCALE GENOMIC DNA]</scope>
    <source>
        <strain evidence="15 16">G5</strain>
    </source>
</reference>
<keyword evidence="9" id="KW-0249">Electron transport</keyword>
<evidence type="ECO:0000256" key="4">
    <source>
        <dbReference type="ARBA" id="ARBA00022450"/>
    </source>
</evidence>
<dbReference type="InterPro" id="IPR036736">
    <property type="entry name" value="ACP-like_sf"/>
</dbReference>
<dbReference type="RefSeq" id="XP_004037427.1">
    <property type="nucleotide sequence ID" value="XM_004037379.1"/>
</dbReference>
<dbReference type="AlphaFoldDB" id="G0QMW4"/>
<dbReference type="InterPro" id="IPR009081">
    <property type="entry name" value="PP-bd_ACP"/>
</dbReference>
<keyword evidence="4 13" id="KW-0596">Phosphopantetheine</keyword>
<dbReference type="Pfam" id="PF00550">
    <property type="entry name" value="PP-binding"/>
    <property type="match status" value="1"/>
</dbReference>
<evidence type="ECO:0000259" key="14">
    <source>
        <dbReference type="PROSITE" id="PS50075"/>
    </source>
</evidence>
<keyword evidence="6" id="KW-0597">Phosphoprotein</keyword>
<evidence type="ECO:0000256" key="1">
    <source>
        <dbReference type="ARBA" id="ARBA00004173"/>
    </source>
</evidence>
<sequence length="91" mass="10863">MPQQHDNYVYIEKQEIESRILKVLTNFEQVNLKTFQWNQDFKQLQLDSLDQISLIVLIEHEFKIVFPDGLFEGFTNIEQIVKHIEKNSNAI</sequence>
<dbReference type="Proteomes" id="UP000008983">
    <property type="component" value="Unassembled WGS sequence"/>
</dbReference>
<evidence type="ECO:0000256" key="5">
    <source>
        <dbReference type="ARBA" id="ARBA00022516"/>
    </source>
</evidence>
<evidence type="ECO:0000256" key="9">
    <source>
        <dbReference type="ARBA" id="ARBA00022982"/>
    </source>
</evidence>
<evidence type="ECO:0000256" key="11">
    <source>
        <dbReference type="ARBA" id="ARBA00023128"/>
    </source>
</evidence>
<keyword evidence="8" id="KW-0809">Transit peptide</keyword>
<evidence type="ECO:0000256" key="8">
    <source>
        <dbReference type="ARBA" id="ARBA00022946"/>
    </source>
</evidence>
<keyword evidence="11" id="KW-0496">Mitochondrion</keyword>
<comment type="function">
    <text evidence="13">Carrier of the growing fatty acid chain in fatty acid biosynthesis.</text>
</comment>
<keyword evidence="5 13" id="KW-0444">Lipid biosynthesis</keyword>
<dbReference type="GO" id="GO:0000036">
    <property type="term" value="F:acyl carrier activity"/>
    <property type="evidence" value="ECO:0007669"/>
    <property type="project" value="TreeGrafter"/>
</dbReference>
<protein>
    <recommendedName>
        <fullName evidence="13">Acyl carrier protein</fullName>
    </recommendedName>
</protein>
<evidence type="ECO:0000313" key="15">
    <source>
        <dbReference type="EMBL" id="EGR33441.1"/>
    </source>
</evidence>
<proteinExistence type="inferred from homology"/>
<evidence type="ECO:0000256" key="7">
    <source>
        <dbReference type="ARBA" id="ARBA00022832"/>
    </source>
</evidence>
<dbReference type="GeneID" id="14909620"/>
<evidence type="ECO:0000256" key="2">
    <source>
        <dbReference type="ARBA" id="ARBA00010930"/>
    </source>
</evidence>
<comment type="similarity">
    <text evidence="2">Belongs to the acyl carrier protein (ACP) family.</text>
</comment>
<evidence type="ECO:0000313" key="16">
    <source>
        <dbReference type="Proteomes" id="UP000008983"/>
    </source>
</evidence>
<evidence type="ECO:0000256" key="12">
    <source>
        <dbReference type="ARBA" id="ARBA00023160"/>
    </source>
</evidence>
<dbReference type="OrthoDB" id="448946at2759"/>
<gene>
    <name evidence="15" type="ORF">IMG5_052880</name>
</gene>
<dbReference type="STRING" id="857967.G0QMW4"/>
<evidence type="ECO:0000256" key="10">
    <source>
        <dbReference type="ARBA" id="ARBA00023098"/>
    </source>
</evidence>
<feature type="domain" description="Carrier" evidence="14">
    <location>
        <begin position="14"/>
        <end position="88"/>
    </location>
</feature>
<dbReference type="InParanoid" id="G0QMW4"/>
<dbReference type="OMA" id="KITSCAE"/>
<keyword evidence="10" id="KW-0443">Lipid metabolism</keyword>
<evidence type="ECO:0000256" key="6">
    <source>
        <dbReference type="ARBA" id="ARBA00022553"/>
    </source>
</evidence>
<organism evidence="15 16">
    <name type="scientific">Ichthyophthirius multifiliis</name>
    <name type="common">White spot disease agent</name>
    <name type="synonym">Ich</name>
    <dbReference type="NCBI Taxonomy" id="5932"/>
    <lineage>
        <taxon>Eukaryota</taxon>
        <taxon>Sar</taxon>
        <taxon>Alveolata</taxon>
        <taxon>Ciliophora</taxon>
        <taxon>Intramacronucleata</taxon>
        <taxon>Oligohymenophorea</taxon>
        <taxon>Hymenostomatida</taxon>
        <taxon>Ophryoglenina</taxon>
        <taxon>Ichthyophthirius</taxon>
    </lineage>
</organism>
<keyword evidence="16" id="KW-1185">Reference proteome</keyword>
<comment type="subcellular location">
    <subcellularLocation>
        <location evidence="1">Mitochondrion</location>
    </subcellularLocation>
</comment>
<dbReference type="GO" id="GO:0000035">
    <property type="term" value="F:acyl binding"/>
    <property type="evidence" value="ECO:0007669"/>
    <property type="project" value="TreeGrafter"/>
</dbReference>